<gene>
    <name evidence="1" type="ORF">NEOLI_004248</name>
</gene>
<organism evidence="1 2">
    <name type="scientific">Neolecta irregularis (strain DAH-3)</name>
    <dbReference type="NCBI Taxonomy" id="1198029"/>
    <lineage>
        <taxon>Eukaryota</taxon>
        <taxon>Fungi</taxon>
        <taxon>Dikarya</taxon>
        <taxon>Ascomycota</taxon>
        <taxon>Taphrinomycotina</taxon>
        <taxon>Neolectales</taxon>
        <taxon>Neolectaceae</taxon>
        <taxon>Neolecta</taxon>
    </lineage>
</organism>
<evidence type="ECO:0000313" key="1">
    <source>
        <dbReference type="EMBL" id="OLL23740.1"/>
    </source>
</evidence>
<accession>A0A1U7LM46</accession>
<comment type="caution">
    <text evidence="1">The sequence shown here is derived from an EMBL/GenBank/DDBJ whole genome shotgun (WGS) entry which is preliminary data.</text>
</comment>
<sequence length="359" mass="41353">MMLVPNFYSPSNHFYARMESTPLNVQHKSSATTIISGLEPLEMIPYANSRSNLLEDQSWQQKQEQSQIEAATSKGKVGLRTHILLENEKPMAGNLDKSSFHEHFDLPNNVTNEFLKPTYQNSDGHYSHVFSLLISDIQHWTKKTFSRQPSKRKLLKPGLQTKFTDYVNLSTGPEINLKRIRSEKNLRIYIIQGFIWSYLIEKIFTRDFKRGGTIDLRACIDAHNPRLRRSRNRDTWCPTFSRSLSNTDIKKSSNPITLQVLTNISTQLNSLSPRKSKFKKLEELLGKAYHLAIESQFDTIPAYLQFDTQYKETALENFDGFEGDRVVLFATPAVLREERVILQGKALRNGGAKPRKTKR</sequence>
<name>A0A1U7LM46_NEOID</name>
<keyword evidence="2" id="KW-1185">Reference proteome</keyword>
<dbReference type="AlphaFoldDB" id="A0A1U7LM46"/>
<proteinExistence type="predicted"/>
<evidence type="ECO:0000313" key="2">
    <source>
        <dbReference type="Proteomes" id="UP000186594"/>
    </source>
</evidence>
<dbReference type="EMBL" id="LXFE01001306">
    <property type="protein sequence ID" value="OLL23740.1"/>
    <property type="molecule type" value="Genomic_DNA"/>
</dbReference>
<reference evidence="1 2" key="1">
    <citation type="submission" date="2016-04" db="EMBL/GenBank/DDBJ databases">
        <title>Evolutionary innovation and constraint leading to complex multicellularity in the Ascomycota.</title>
        <authorList>
            <person name="Cisse O."/>
            <person name="Nguyen A."/>
            <person name="Hewitt D.A."/>
            <person name="Jedd G."/>
            <person name="Stajich J.E."/>
        </authorList>
    </citation>
    <scope>NUCLEOTIDE SEQUENCE [LARGE SCALE GENOMIC DNA]</scope>
    <source>
        <strain evidence="1 2">DAH-3</strain>
    </source>
</reference>
<protein>
    <submittedName>
        <fullName evidence="1">Uncharacterized protein</fullName>
    </submittedName>
</protein>
<dbReference type="Proteomes" id="UP000186594">
    <property type="component" value="Unassembled WGS sequence"/>
</dbReference>